<sequence>MGHQRQCWQSGGRKNCTANDPVFEIMEADLHNLVPAVGEVNGDRSNYSMAEIPDAAPQYGACDAETDFKGRKFEPRDEVKGQVARIYFYMADRYNLRLSKKDQRLFMAWDRMYPVTAWERERDRRVARRMGHSNPFVTGERRWSIGYKPSGDGLGNFTVANVSNAGHDYGKEGSVRGNRNSKVYHLPEGCPSYDRVSHKNRVTFSSEADAISAGFRKAGNCR</sequence>
<keyword evidence="5" id="KW-1185">Reference proteome</keyword>
<dbReference type="SUPFAM" id="SSF54060">
    <property type="entry name" value="His-Me finger endonucleases"/>
    <property type="match status" value="1"/>
</dbReference>
<name>A0A7W4Z6X5_9GAMM</name>
<dbReference type="GO" id="GO:0004530">
    <property type="term" value="F:deoxyribonuclease I activity"/>
    <property type="evidence" value="ECO:0007669"/>
    <property type="project" value="UniProtKB-EC"/>
</dbReference>
<keyword evidence="3 4" id="KW-0378">Hydrolase</keyword>
<evidence type="ECO:0000256" key="2">
    <source>
        <dbReference type="ARBA" id="ARBA00022722"/>
    </source>
</evidence>
<proteinExistence type="inferred from homology"/>
<dbReference type="EMBL" id="JACHWY010000004">
    <property type="protein sequence ID" value="MBB3048979.1"/>
    <property type="molecule type" value="Genomic_DNA"/>
</dbReference>
<dbReference type="AlphaFoldDB" id="A0A7W4Z6X5"/>
<organism evidence="4 5">
    <name type="scientific">Litorivivens lipolytica</name>
    <dbReference type="NCBI Taxonomy" id="1524264"/>
    <lineage>
        <taxon>Bacteria</taxon>
        <taxon>Pseudomonadati</taxon>
        <taxon>Pseudomonadota</taxon>
        <taxon>Gammaproteobacteria</taxon>
        <taxon>Litorivivens</taxon>
    </lineage>
</organism>
<evidence type="ECO:0000256" key="1">
    <source>
        <dbReference type="ARBA" id="ARBA00006429"/>
    </source>
</evidence>
<evidence type="ECO:0000256" key="3">
    <source>
        <dbReference type="ARBA" id="ARBA00022801"/>
    </source>
</evidence>
<comment type="caution">
    <text evidence="4">The sequence shown here is derived from an EMBL/GenBank/DDBJ whole genome shotgun (WGS) entry which is preliminary data.</text>
</comment>
<accession>A0A7W4Z6X5</accession>
<keyword evidence="2" id="KW-0540">Nuclease</keyword>
<dbReference type="InterPro" id="IPR044925">
    <property type="entry name" value="His-Me_finger_sf"/>
</dbReference>
<dbReference type="EC" id="3.1.21.1" evidence="4"/>
<reference evidence="4 5" key="1">
    <citation type="submission" date="2020-08" db="EMBL/GenBank/DDBJ databases">
        <title>Genomic Encyclopedia of Type Strains, Phase III (KMG-III): the genomes of soil and plant-associated and newly described type strains.</title>
        <authorList>
            <person name="Whitman W."/>
        </authorList>
    </citation>
    <scope>NUCLEOTIDE SEQUENCE [LARGE SCALE GENOMIC DNA]</scope>
    <source>
        <strain evidence="4 5">CECT 8654</strain>
    </source>
</reference>
<dbReference type="PANTHER" id="PTHR33607">
    <property type="entry name" value="ENDONUCLEASE-1"/>
    <property type="match status" value="1"/>
</dbReference>
<dbReference type="SUPFAM" id="SSF57884">
    <property type="entry name" value="Ada DNA repair protein, N-terminal domain (N-Ada 10)"/>
    <property type="match status" value="1"/>
</dbReference>
<dbReference type="InterPro" id="IPR035451">
    <property type="entry name" value="Ada-like_dom_sf"/>
</dbReference>
<protein>
    <submittedName>
        <fullName evidence="4">Deoxyribonuclease-1</fullName>
        <ecNumber evidence="4">3.1.21.1</ecNumber>
    </submittedName>
</protein>
<gene>
    <name evidence="4" type="ORF">FHR99_003253</name>
</gene>
<dbReference type="PANTHER" id="PTHR33607:SF2">
    <property type="entry name" value="ENDONUCLEASE-1"/>
    <property type="match status" value="1"/>
</dbReference>
<comment type="similarity">
    <text evidence="1">Belongs to the EndA/NucM nuclease family.</text>
</comment>
<evidence type="ECO:0000313" key="4">
    <source>
        <dbReference type="EMBL" id="MBB3048979.1"/>
    </source>
</evidence>
<dbReference type="Proteomes" id="UP000537130">
    <property type="component" value="Unassembled WGS sequence"/>
</dbReference>
<dbReference type="Gene3D" id="3.40.10.10">
    <property type="entry name" value="DNA Methylphosphotriester Repair Domain"/>
    <property type="match status" value="1"/>
</dbReference>
<evidence type="ECO:0000313" key="5">
    <source>
        <dbReference type="Proteomes" id="UP000537130"/>
    </source>
</evidence>
<dbReference type="InterPro" id="IPR007346">
    <property type="entry name" value="Endonuclease-I"/>
</dbReference>
<dbReference type="Pfam" id="PF04231">
    <property type="entry name" value="Endonuclease_1"/>
    <property type="match status" value="1"/>
</dbReference>